<dbReference type="GeneID" id="20321376"/>
<sequence>MAIQTCVEEADRVDMEGTQEKILAPFRSTAVVKIEGSTRNELLLSCSHLDRCNRKAEIGFEQWTFRSQASPFNR</sequence>
<dbReference type="RefSeq" id="XP_009170917.1">
    <property type="nucleotide sequence ID" value="XM_009172653.1"/>
</dbReference>
<evidence type="ECO:0000313" key="1">
    <source>
        <dbReference type="EMBL" id="KER25321.1"/>
    </source>
</evidence>
<dbReference type="CTD" id="20321376"/>
<gene>
    <name evidence="1" type="ORF">T265_07197</name>
</gene>
<dbReference type="Proteomes" id="UP000054324">
    <property type="component" value="Unassembled WGS sequence"/>
</dbReference>
<proteinExistence type="predicted"/>
<protein>
    <submittedName>
        <fullName evidence="1">Uncharacterized protein</fullName>
    </submittedName>
</protein>
<dbReference type="KEGG" id="ovi:T265_07197"/>
<keyword evidence="2" id="KW-1185">Reference proteome</keyword>
<reference evidence="1 2" key="1">
    <citation type="submission" date="2013-11" db="EMBL/GenBank/DDBJ databases">
        <title>Opisthorchis viverrini - life in the bile duct.</title>
        <authorList>
            <person name="Young N.D."/>
            <person name="Nagarajan N."/>
            <person name="Lin S.J."/>
            <person name="Korhonen P.K."/>
            <person name="Jex A.R."/>
            <person name="Hall R.S."/>
            <person name="Safavi-Hemami H."/>
            <person name="Kaewkong W."/>
            <person name="Bertrand D."/>
            <person name="Gao S."/>
            <person name="Seet Q."/>
            <person name="Wongkham S."/>
            <person name="Teh B.T."/>
            <person name="Wongkham C."/>
            <person name="Intapan P.M."/>
            <person name="Maleewong W."/>
            <person name="Yang X."/>
            <person name="Hu M."/>
            <person name="Wang Z."/>
            <person name="Hofmann A."/>
            <person name="Sternberg P.W."/>
            <person name="Tan P."/>
            <person name="Wang J."/>
            <person name="Gasser R.B."/>
        </authorList>
    </citation>
    <scope>NUCLEOTIDE SEQUENCE [LARGE SCALE GENOMIC DNA]</scope>
</reference>
<organism evidence="1 2">
    <name type="scientific">Opisthorchis viverrini</name>
    <name type="common">Southeast Asian liver fluke</name>
    <dbReference type="NCBI Taxonomy" id="6198"/>
    <lineage>
        <taxon>Eukaryota</taxon>
        <taxon>Metazoa</taxon>
        <taxon>Spiralia</taxon>
        <taxon>Lophotrochozoa</taxon>
        <taxon>Platyhelminthes</taxon>
        <taxon>Trematoda</taxon>
        <taxon>Digenea</taxon>
        <taxon>Opisthorchiida</taxon>
        <taxon>Opisthorchiata</taxon>
        <taxon>Opisthorchiidae</taxon>
        <taxon>Opisthorchis</taxon>
    </lineage>
</organism>
<evidence type="ECO:0000313" key="2">
    <source>
        <dbReference type="Proteomes" id="UP000054324"/>
    </source>
</evidence>
<name>A0A074ZDE6_OPIVI</name>
<accession>A0A074ZDE6</accession>
<dbReference type="AlphaFoldDB" id="A0A074ZDE6"/>
<dbReference type="EMBL" id="KL596780">
    <property type="protein sequence ID" value="KER25321.1"/>
    <property type="molecule type" value="Genomic_DNA"/>
</dbReference>